<feature type="transmembrane region" description="Helical" evidence="1">
    <location>
        <begin position="16"/>
        <end position="37"/>
    </location>
</feature>
<dbReference type="Gramene" id="mRNA:HanXRQr2_Chr16g0769321">
    <property type="protein sequence ID" value="mRNA:HanXRQr2_Chr16g0769321"/>
    <property type="gene ID" value="HanXRQr2_Chr16g0769321"/>
</dbReference>
<keyword evidence="1" id="KW-0812">Transmembrane</keyword>
<keyword evidence="1" id="KW-1133">Transmembrane helix</keyword>
<comment type="caution">
    <text evidence="2">The sequence shown here is derived from an EMBL/GenBank/DDBJ whole genome shotgun (WGS) entry which is preliminary data.</text>
</comment>
<evidence type="ECO:0000256" key="1">
    <source>
        <dbReference type="SAM" id="Phobius"/>
    </source>
</evidence>
<name>A0A9K3H0D8_HELAN</name>
<dbReference type="AlphaFoldDB" id="A0A9K3H0D8"/>
<evidence type="ECO:0000313" key="2">
    <source>
        <dbReference type="EMBL" id="KAF5761801.1"/>
    </source>
</evidence>
<sequence>MHVTHSLLSIFLYKSFFFLISLFIFTLSCSLLLYFQITLPMYLSLKSALLNTRLLFIKEKIKPKLSLTHFQNKFCGYVVCLDDGNMMMCTPLFRLVSVHGLASYVPLCLGS</sequence>
<reference evidence="2" key="1">
    <citation type="journal article" date="2017" name="Nature">
        <title>The sunflower genome provides insights into oil metabolism, flowering and Asterid evolution.</title>
        <authorList>
            <person name="Badouin H."/>
            <person name="Gouzy J."/>
            <person name="Grassa C.J."/>
            <person name="Murat F."/>
            <person name="Staton S.E."/>
            <person name="Cottret L."/>
            <person name="Lelandais-Briere C."/>
            <person name="Owens G.L."/>
            <person name="Carrere S."/>
            <person name="Mayjonade B."/>
            <person name="Legrand L."/>
            <person name="Gill N."/>
            <person name="Kane N.C."/>
            <person name="Bowers J.E."/>
            <person name="Hubner S."/>
            <person name="Bellec A."/>
            <person name="Berard A."/>
            <person name="Berges H."/>
            <person name="Blanchet N."/>
            <person name="Boniface M.C."/>
            <person name="Brunel D."/>
            <person name="Catrice O."/>
            <person name="Chaidir N."/>
            <person name="Claudel C."/>
            <person name="Donnadieu C."/>
            <person name="Faraut T."/>
            <person name="Fievet G."/>
            <person name="Helmstetter N."/>
            <person name="King M."/>
            <person name="Knapp S.J."/>
            <person name="Lai Z."/>
            <person name="Le Paslier M.C."/>
            <person name="Lippi Y."/>
            <person name="Lorenzon L."/>
            <person name="Mandel J.R."/>
            <person name="Marage G."/>
            <person name="Marchand G."/>
            <person name="Marquand E."/>
            <person name="Bret-Mestries E."/>
            <person name="Morien E."/>
            <person name="Nambeesan S."/>
            <person name="Nguyen T."/>
            <person name="Pegot-Espagnet P."/>
            <person name="Pouilly N."/>
            <person name="Raftis F."/>
            <person name="Sallet E."/>
            <person name="Schiex T."/>
            <person name="Thomas J."/>
            <person name="Vandecasteele C."/>
            <person name="Vares D."/>
            <person name="Vear F."/>
            <person name="Vautrin S."/>
            <person name="Crespi M."/>
            <person name="Mangin B."/>
            <person name="Burke J.M."/>
            <person name="Salse J."/>
            <person name="Munos S."/>
            <person name="Vincourt P."/>
            <person name="Rieseberg L.H."/>
            <person name="Langlade N.B."/>
        </authorList>
    </citation>
    <scope>NUCLEOTIDE SEQUENCE</scope>
    <source>
        <tissue evidence="2">Leaves</tissue>
    </source>
</reference>
<accession>A0A9K3H0D8</accession>
<organism evidence="2 3">
    <name type="scientific">Helianthus annuus</name>
    <name type="common">Common sunflower</name>
    <dbReference type="NCBI Taxonomy" id="4232"/>
    <lineage>
        <taxon>Eukaryota</taxon>
        <taxon>Viridiplantae</taxon>
        <taxon>Streptophyta</taxon>
        <taxon>Embryophyta</taxon>
        <taxon>Tracheophyta</taxon>
        <taxon>Spermatophyta</taxon>
        <taxon>Magnoliopsida</taxon>
        <taxon>eudicotyledons</taxon>
        <taxon>Gunneridae</taxon>
        <taxon>Pentapetalae</taxon>
        <taxon>asterids</taxon>
        <taxon>campanulids</taxon>
        <taxon>Asterales</taxon>
        <taxon>Asteraceae</taxon>
        <taxon>Asteroideae</taxon>
        <taxon>Heliantheae alliance</taxon>
        <taxon>Heliantheae</taxon>
        <taxon>Helianthus</taxon>
    </lineage>
</organism>
<gene>
    <name evidence="2" type="ORF">HanXRQr2_Chr16g0769321</name>
</gene>
<evidence type="ECO:0000313" key="3">
    <source>
        <dbReference type="Proteomes" id="UP000215914"/>
    </source>
</evidence>
<keyword evidence="3" id="KW-1185">Reference proteome</keyword>
<proteinExistence type="predicted"/>
<protein>
    <submittedName>
        <fullName evidence="2">Uncharacterized protein</fullName>
    </submittedName>
</protein>
<dbReference type="Proteomes" id="UP000215914">
    <property type="component" value="Unassembled WGS sequence"/>
</dbReference>
<reference evidence="2" key="2">
    <citation type="submission" date="2020-06" db="EMBL/GenBank/DDBJ databases">
        <title>Helianthus annuus Genome sequencing and assembly Release 2.</title>
        <authorList>
            <person name="Gouzy J."/>
            <person name="Langlade N."/>
            <person name="Munos S."/>
        </authorList>
    </citation>
    <scope>NUCLEOTIDE SEQUENCE</scope>
    <source>
        <tissue evidence="2">Leaves</tissue>
    </source>
</reference>
<keyword evidence="1" id="KW-0472">Membrane</keyword>
<dbReference type="EMBL" id="MNCJ02000331">
    <property type="protein sequence ID" value="KAF5761801.1"/>
    <property type="molecule type" value="Genomic_DNA"/>
</dbReference>